<dbReference type="KEGG" id="ajn:BVL33_06285"/>
<dbReference type="AlphaFoldDB" id="A0A8F6MKB3"/>
<dbReference type="Proteomes" id="UP000279359">
    <property type="component" value="Chromosome"/>
</dbReference>
<reference evidence="2" key="2">
    <citation type="submission" date="2021-06" db="EMBL/GenBank/DDBJ databases">
        <authorList>
            <person name="Diorio-Toth L."/>
        </authorList>
    </citation>
    <scope>NUCLEOTIDE SEQUENCE</scope>
    <source>
        <strain evidence="2">AJ_351</strain>
    </source>
</reference>
<dbReference type="Pfam" id="PF01609">
    <property type="entry name" value="DDE_Tnp_1"/>
    <property type="match status" value="1"/>
</dbReference>
<accession>A0A8F6MKB3</accession>
<evidence type="ECO:0000313" key="2">
    <source>
        <dbReference type="EMBL" id="QXR28460.1"/>
    </source>
</evidence>
<feature type="domain" description="Transposase IS4-like" evidence="1">
    <location>
        <begin position="5"/>
        <end position="145"/>
    </location>
</feature>
<dbReference type="RefSeq" id="WP_026056469.1">
    <property type="nucleotide sequence ID" value="NZ_BBSG01000105.1"/>
</dbReference>
<sequence>MSVQKKQKRFYSGKKKRHTIKAQLIIHYETMQIISLGLTHGSTHDFQLFKAQRKKQRYQAFMLIDKGYLGLNRLGIKCLMPFKASKKKPLTLLQKQINREISKRRIRIEHVNGKLKTFRILATRYRNRRKRMGLRLNLIAAIYNMELVKK</sequence>
<dbReference type="GO" id="GO:0006313">
    <property type="term" value="P:DNA transposition"/>
    <property type="evidence" value="ECO:0007669"/>
    <property type="project" value="InterPro"/>
</dbReference>
<dbReference type="InterPro" id="IPR002559">
    <property type="entry name" value="Transposase_11"/>
</dbReference>
<protein>
    <submittedName>
        <fullName evidence="2">IS5/IS1182 family transposase</fullName>
    </submittedName>
</protein>
<proteinExistence type="predicted"/>
<reference evidence="2" key="1">
    <citation type="journal article" date="2019" name="Nat. Commun.">
        <title>Spatiotemporal dynamics of multidrug resistant bacteria on intensive care unit surfaces.</title>
        <authorList>
            <person name="D'Souza A.W."/>
            <person name="Potter R.F."/>
            <person name="Wallace M."/>
            <person name="Shupe A."/>
            <person name="Patel S."/>
            <person name="Sun X."/>
            <person name="Gul D."/>
            <person name="Kwon J.H."/>
            <person name="Andleeb S."/>
            <person name="Burnham C.D."/>
            <person name="Dantas G."/>
        </authorList>
    </citation>
    <scope>NUCLEOTIDE SEQUENCE</scope>
    <source>
        <strain evidence="2">AJ_351</strain>
    </source>
</reference>
<gene>
    <name evidence="2" type="ORF">EGT69_003820</name>
</gene>
<dbReference type="GO" id="GO:0003677">
    <property type="term" value="F:DNA binding"/>
    <property type="evidence" value="ECO:0007669"/>
    <property type="project" value="InterPro"/>
</dbReference>
<organism evidence="2">
    <name type="scientific">Acinetobacter junii</name>
    <dbReference type="NCBI Taxonomy" id="40215"/>
    <lineage>
        <taxon>Bacteria</taxon>
        <taxon>Pseudomonadati</taxon>
        <taxon>Pseudomonadota</taxon>
        <taxon>Gammaproteobacteria</taxon>
        <taxon>Moraxellales</taxon>
        <taxon>Moraxellaceae</taxon>
        <taxon>Acinetobacter</taxon>
    </lineage>
</organism>
<dbReference type="OrthoDB" id="6708218at2"/>
<dbReference type="GO" id="GO:0004803">
    <property type="term" value="F:transposase activity"/>
    <property type="evidence" value="ECO:0007669"/>
    <property type="project" value="InterPro"/>
</dbReference>
<dbReference type="KEGG" id="ajn:BVL33_01955"/>
<evidence type="ECO:0000259" key="1">
    <source>
        <dbReference type="Pfam" id="PF01609"/>
    </source>
</evidence>
<dbReference type="EMBL" id="CP078018">
    <property type="protein sequence ID" value="QXR28460.1"/>
    <property type="molecule type" value="Genomic_DNA"/>
</dbReference>
<name>A0A8F6MKB3_ACIJU</name>